<accession>A0A022QXI8</accession>
<dbReference type="AlphaFoldDB" id="A0A022QXI8"/>
<protein>
    <submittedName>
        <fullName evidence="1">Uncharacterized protein</fullName>
    </submittedName>
</protein>
<dbReference type="eggNOG" id="ENOG502SHWE">
    <property type="taxonomic scope" value="Eukaryota"/>
</dbReference>
<dbReference type="PANTHER" id="PTHR31549">
    <property type="entry name" value="PROTEIN, PUTATIVE (DUF247)-RELATED-RELATED"/>
    <property type="match status" value="1"/>
</dbReference>
<dbReference type="PANTHER" id="PTHR31549:SF129">
    <property type="entry name" value="DUF4220 DOMAIN-CONTAINING PROTEIN"/>
    <property type="match status" value="1"/>
</dbReference>
<name>A0A022QXI8_ERYGU</name>
<evidence type="ECO:0000313" key="2">
    <source>
        <dbReference type="Proteomes" id="UP000030748"/>
    </source>
</evidence>
<keyword evidence="2" id="KW-1185">Reference proteome</keyword>
<evidence type="ECO:0000313" key="1">
    <source>
        <dbReference type="EMBL" id="EYU32319.1"/>
    </source>
</evidence>
<gene>
    <name evidence="1" type="ORF">MIMGU_mgv1a025858mg</name>
</gene>
<proteinExistence type="predicted"/>
<dbReference type="InterPro" id="IPR004158">
    <property type="entry name" value="DUF247_pln"/>
</dbReference>
<organism evidence="1 2">
    <name type="scientific">Erythranthe guttata</name>
    <name type="common">Yellow monkey flower</name>
    <name type="synonym">Mimulus guttatus</name>
    <dbReference type="NCBI Taxonomy" id="4155"/>
    <lineage>
        <taxon>Eukaryota</taxon>
        <taxon>Viridiplantae</taxon>
        <taxon>Streptophyta</taxon>
        <taxon>Embryophyta</taxon>
        <taxon>Tracheophyta</taxon>
        <taxon>Spermatophyta</taxon>
        <taxon>Magnoliopsida</taxon>
        <taxon>eudicotyledons</taxon>
        <taxon>Gunneridae</taxon>
        <taxon>Pentapetalae</taxon>
        <taxon>asterids</taxon>
        <taxon>lamiids</taxon>
        <taxon>Lamiales</taxon>
        <taxon>Phrymaceae</taxon>
        <taxon>Erythranthe</taxon>
    </lineage>
</organism>
<dbReference type="Pfam" id="PF03140">
    <property type="entry name" value="DUF247"/>
    <property type="match status" value="1"/>
</dbReference>
<dbReference type="Proteomes" id="UP000030748">
    <property type="component" value="Unassembled WGS sequence"/>
</dbReference>
<dbReference type="EMBL" id="KI630858">
    <property type="protein sequence ID" value="EYU32319.1"/>
    <property type="molecule type" value="Genomic_DNA"/>
</dbReference>
<reference evidence="1 2" key="1">
    <citation type="journal article" date="2013" name="Proc. Natl. Acad. Sci. U.S.A.">
        <title>Fine-scale variation in meiotic recombination in Mimulus inferred from population shotgun sequencing.</title>
        <authorList>
            <person name="Hellsten U."/>
            <person name="Wright K.M."/>
            <person name="Jenkins J."/>
            <person name="Shu S."/>
            <person name="Yuan Y."/>
            <person name="Wessler S.R."/>
            <person name="Schmutz J."/>
            <person name="Willis J.H."/>
            <person name="Rokhsar D.S."/>
        </authorList>
    </citation>
    <scope>NUCLEOTIDE SEQUENCE [LARGE SCALE GENOMIC DNA]</scope>
    <source>
        <strain evidence="2">cv. DUN x IM62</strain>
    </source>
</reference>
<sequence length="246" mass="28264">MTKICSRHRILERIDDVRYFYGGISTHEFDDDALAKIMLRDAFLRLGRTTVVSMLRDFLMLENHIMFWIIKLQIDLAIEDGDKLLCTFLSDSNFADYRLTEESGAYSRSKNIDRQNNYSRRVSFKIQSSPRHSVTELKAKGIHFSPSSNCLKDIINSKVFFSNTIAFDMSSESNTDYAVASYITLMKTLIENTEDVNELKKKGILFSTLANDNELVQMFKEIDGLDDYGSTALLDVQMKINEHCSI</sequence>